<accession>A0A291BA61</accession>
<protein>
    <recommendedName>
        <fullName evidence="4">Mobile element protein</fullName>
    </recommendedName>
</protein>
<dbReference type="KEGG" id="elux:BTN50_1417"/>
<dbReference type="AlphaFoldDB" id="A0A291BA61"/>
<keyword evidence="3" id="KW-1185">Reference proteome</keyword>
<proteinExistence type="predicted"/>
<evidence type="ECO:0000313" key="3">
    <source>
        <dbReference type="Proteomes" id="UP000218160"/>
    </source>
</evidence>
<keyword evidence="1" id="KW-0472">Membrane</keyword>
<keyword evidence="1" id="KW-1133">Transmembrane helix</keyword>
<reference evidence="3" key="1">
    <citation type="submission" date="2017-04" db="EMBL/GenBank/DDBJ databases">
        <title>Genome evolution of the luminous symbionts of deep sea anglerfish.</title>
        <authorList>
            <person name="Hendry T.A."/>
        </authorList>
    </citation>
    <scope>NUCLEOTIDE SEQUENCE [LARGE SCALE GENOMIC DNA]</scope>
</reference>
<evidence type="ECO:0000256" key="1">
    <source>
        <dbReference type="SAM" id="Phobius"/>
    </source>
</evidence>
<name>A0A291BA61_9GAMM</name>
<keyword evidence="1" id="KW-0812">Transmembrane</keyword>
<organism evidence="2 3">
    <name type="scientific">Candidatus Enterovibrio altilux</name>
    <dbReference type="NCBI Taxonomy" id="1927128"/>
    <lineage>
        <taxon>Bacteria</taxon>
        <taxon>Pseudomonadati</taxon>
        <taxon>Pseudomonadota</taxon>
        <taxon>Gammaproteobacteria</taxon>
        <taxon>Vibrionales</taxon>
        <taxon>Vibrionaceae</taxon>
        <taxon>Enterovibrio</taxon>
    </lineage>
</organism>
<dbReference type="Proteomes" id="UP000218160">
    <property type="component" value="Chromosome 1"/>
</dbReference>
<gene>
    <name evidence="2" type="ORF">BTN50_1417</name>
</gene>
<dbReference type="EMBL" id="CP020660">
    <property type="protein sequence ID" value="ATF09896.1"/>
    <property type="molecule type" value="Genomic_DNA"/>
</dbReference>
<evidence type="ECO:0008006" key="4">
    <source>
        <dbReference type="Google" id="ProtNLM"/>
    </source>
</evidence>
<sequence length="54" mass="5824">MSKLGSTSPSVTGDALNAAAIILCVLISLAQYNLHQTRRFPSEPCFFTFHSPSP</sequence>
<evidence type="ECO:0000313" key="2">
    <source>
        <dbReference type="EMBL" id="ATF09896.1"/>
    </source>
</evidence>
<feature type="transmembrane region" description="Helical" evidence="1">
    <location>
        <begin position="15"/>
        <end position="34"/>
    </location>
</feature>